<evidence type="ECO:0000313" key="2">
    <source>
        <dbReference type="Proteomes" id="UP001239111"/>
    </source>
</evidence>
<dbReference type="Proteomes" id="UP001239111">
    <property type="component" value="Chromosome 2"/>
</dbReference>
<proteinExistence type="predicted"/>
<reference evidence="1" key="1">
    <citation type="submission" date="2023-04" db="EMBL/GenBank/DDBJ databases">
        <title>A chromosome-level genome assembly of the parasitoid wasp Eretmocerus hayati.</title>
        <authorList>
            <person name="Zhong Y."/>
            <person name="Liu S."/>
            <person name="Liu Y."/>
        </authorList>
    </citation>
    <scope>NUCLEOTIDE SEQUENCE</scope>
    <source>
        <strain evidence="1">ZJU_SS_LIU_2023</strain>
    </source>
</reference>
<keyword evidence="2" id="KW-1185">Reference proteome</keyword>
<comment type="caution">
    <text evidence="1">The sequence shown here is derived from an EMBL/GenBank/DDBJ whole genome shotgun (WGS) entry which is preliminary data.</text>
</comment>
<organism evidence="1 2">
    <name type="scientific">Eretmocerus hayati</name>
    <dbReference type="NCBI Taxonomy" id="131215"/>
    <lineage>
        <taxon>Eukaryota</taxon>
        <taxon>Metazoa</taxon>
        <taxon>Ecdysozoa</taxon>
        <taxon>Arthropoda</taxon>
        <taxon>Hexapoda</taxon>
        <taxon>Insecta</taxon>
        <taxon>Pterygota</taxon>
        <taxon>Neoptera</taxon>
        <taxon>Endopterygota</taxon>
        <taxon>Hymenoptera</taxon>
        <taxon>Apocrita</taxon>
        <taxon>Proctotrupomorpha</taxon>
        <taxon>Chalcidoidea</taxon>
        <taxon>Aphelinidae</taxon>
        <taxon>Aphelininae</taxon>
        <taxon>Eretmocerus</taxon>
    </lineage>
</organism>
<dbReference type="EMBL" id="CM056742">
    <property type="protein sequence ID" value="KAJ8678890.1"/>
    <property type="molecule type" value="Genomic_DNA"/>
</dbReference>
<evidence type="ECO:0000313" key="1">
    <source>
        <dbReference type="EMBL" id="KAJ8678890.1"/>
    </source>
</evidence>
<name>A0ACC2P670_9HYME</name>
<accession>A0ACC2P670</accession>
<protein>
    <submittedName>
        <fullName evidence="1">Uncharacterized protein</fullName>
    </submittedName>
</protein>
<gene>
    <name evidence="1" type="ORF">QAD02_014677</name>
</gene>
<sequence length="362" mass="40670">MMRFLKFFLIFSIGLVTAYEPHKSIKWIGGNNIEWGTSHVKASYKNSGRFISKNIIATRAAIWRDDIFLALPRYRTGVPITLAKMSLKGRHSLGMSPFPSWSHQEEGNCTALQSVIDIFLDPYELLWALDTGIVNSLENPIASCPPKIVAYSTKTGKVVKTIDASPLTDGNSRLQYLVVDYSPEGRAFVYVTDAESRAILVFDVASGRGYRVILPKSVSLGCSRRDVLYVSLIRRPDHDNRLIFTYLCGSHVFSIKSSYLQAGSSTGRIRDLGPKGERVVFLGTDNGSALFFRNEGESDVYKWDLMESARDIRMVQKGTPHALPTQVMPDQRRNKMRVLESNFPDYFEGSHGYGVNQAIKMF</sequence>